<reference evidence="6" key="2">
    <citation type="submission" date="2025-08" db="UniProtKB">
        <authorList>
            <consortium name="Ensembl"/>
        </authorList>
    </citation>
    <scope>IDENTIFICATION</scope>
</reference>
<dbReference type="InterPro" id="IPR008735">
    <property type="entry name" value="PSP94"/>
</dbReference>
<keyword evidence="7" id="KW-1185">Reference proteome</keyword>
<evidence type="ECO:0000256" key="2">
    <source>
        <dbReference type="ARBA" id="ARBA00010352"/>
    </source>
</evidence>
<comment type="subcellular location">
    <subcellularLocation>
        <location evidence="1 5">Secreted</location>
    </subcellularLocation>
</comment>
<dbReference type="Gene3D" id="2.10.70.10">
    <property type="entry name" value="Complement Module, domain 1"/>
    <property type="match status" value="1"/>
</dbReference>
<dbReference type="PANTHER" id="PTHR10500">
    <property type="entry name" value="BETA-MICROSEMINOPROTEIN"/>
    <property type="match status" value="1"/>
</dbReference>
<keyword evidence="4" id="KW-1015">Disulfide bond</keyword>
<reference evidence="6" key="3">
    <citation type="submission" date="2025-09" db="UniProtKB">
        <authorList>
            <consortium name="Ensembl"/>
        </authorList>
    </citation>
    <scope>IDENTIFICATION</scope>
</reference>
<dbReference type="Proteomes" id="UP000007648">
    <property type="component" value="Unassembled WGS sequence"/>
</dbReference>
<dbReference type="Ensembl" id="ENSSHAT00000037652.1">
    <property type="protein sequence ID" value="ENSSHAP00000034386.1"/>
    <property type="gene ID" value="ENSSHAG00000027720.1"/>
</dbReference>
<evidence type="ECO:0000256" key="5">
    <source>
        <dbReference type="RuleBase" id="RU364124"/>
    </source>
</evidence>
<sequence>LWMISCGCIQVRFKNLVKVFVKHQLHLNRRSDIYSLLGCKDDDGKMHRFNSEWDQECMRCMCRETLGIICCNMTLRPMLYDKEKCTEIFKPDKCSYIAVERKNPSELCQVG</sequence>
<dbReference type="InParanoid" id="A0A7N4V2G9"/>
<organism evidence="6 7">
    <name type="scientific">Sarcophilus harrisii</name>
    <name type="common">Tasmanian devil</name>
    <name type="synonym">Sarcophilus laniarius</name>
    <dbReference type="NCBI Taxonomy" id="9305"/>
    <lineage>
        <taxon>Eukaryota</taxon>
        <taxon>Metazoa</taxon>
        <taxon>Chordata</taxon>
        <taxon>Craniata</taxon>
        <taxon>Vertebrata</taxon>
        <taxon>Euteleostomi</taxon>
        <taxon>Mammalia</taxon>
        <taxon>Metatheria</taxon>
        <taxon>Dasyuromorphia</taxon>
        <taxon>Dasyuridae</taxon>
        <taxon>Sarcophilus</taxon>
    </lineage>
</organism>
<accession>A0A7N4V2G9</accession>
<evidence type="ECO:0000256" key="4">
    <source>
        <dbReference type="ARBA" id="ARBA00023157"/>
    </source>
</evidence>
<evidence type="ECO:0000256" key="1">
    <source>
        <dbReference type="ARBA" id="ARBA00004613"/>
    </source>
</evidence>
<dbReference type="Pfam" id="PF05825">
    <property type="entry name" value="PSP94"/>
    <property type="match status" value="1"/>
</dbReference>
<reference evidence="6 7" key="1">
    <citation type="journal article" date="2011" name="Proc. Natl. Acad. Sci. U.S.A.">
        <title>Genetic diversity and population structure of the endangered marsupial Sarcophilus harrisii (Tasmanian devil).</title>
        <authorList>
            <person name="Miller W."/>
            <person name="Hayes V.M."/>
            <person name="Ratan A."/>
            <person name="Petersen D.C."/>
            <person name="Wittekindt N.E."/>
            <person name="Miller J."/>
            <person name="Walenz B."/>
            <person name="Knight J."/>
            <person name="Qi J."/>
            <person name="Zhao F."/>
            <person name="Wang Q."/>
            <person name="Bedoya-Reina O.C."/>
            <person name="Katiyar N."/>
            <person name="Tomsho L.P."/>
            <person name="Kasson L.M."/>
            <person name="Hardie R.A."/>
            <person name="Woodbridge P."/>
            <person name="Tindall E.A."/>
            <person name="Bertelsen M.F."/>
            <person name="Dixon D."/>
            <person name="Pyecroft S."/>
            <person name="Helgen K.M."/>
            <person name="Lesk A.M."/>
            <person name="Pringle T.H."/>
            <person name="Patterson N."/>
            <person name="Zhang Y."/>
            <person name="Kreiss A."/>
            <person name="Woods G.M."/>
            <person name="Jones M.E."/>
            <person name="Schuster S.C."/>
        </authorList>
    </citation>
    <scope>NUCLEOTIDE SEQUENCE [LARGE SCALE GENOMIC DNA]</scope>
</reference>
<name>A0A7N4V2G9_SARHA</name>
<protein>
    <recommendedName>
        <fullName evidence="5">Beta-microseminoprotein</fullName>
    </recommendedName>
</protein>
<evidence type="ECO:0000313" key="6">
    <source>
        <dbReference type="Ensembl" id="ENSSHAP00000034386.1"/>
    </source>
</evidence>
<dbReference type="Gene3D" id="2.20.25.590">
    <property type="match status" value="1"/>
</dbReference>
<dbReference type="PANTHER" id="PTHR10500:SF7">
    <property type="entry name" value="BETA-MICROSEMINOPROTEIN"/>
    <property type="match status" value="1"/>
</dbReference>
<evidence type="ECO:0000256" key="3">
    <source>
        <dbReference type="ARBA" id="ARBA00022525"/>
    </source>
</evidence>
<keyword evidence="3 5" id="KW-0964">Secreted</keyword>
<proteinExistence type="inferred from homology"/>
<dbReference type="AlphaFoldDB" id="A0A7N4V2G9"/>
<comment type="similarity">
    <text evidence="2 5">Belongs to the beta-microseminoprotein family.</text>
</comment>
<evidence type="ECO:0000313" key="7">
    <source>
        <dbReference type="Proteomes" id="UP000007648"/>
    </source>
</evidence>
<dbReference type="GO" id="GO:0005576">
    <property type="term" value="C:extracellular region"/>
    <property type="evidence" value="ECO:0007669"/>
    <property type="project" value="UniProtKB-SubCell"/>
</dbReference>